<dbReference type="InterPro" id="IPR015797">
    <property type="entry name" value="NUDIX_hydrolase-like_dom_sf"/>
</dbReference>
<proteinExistence type="predicted"/>
<dbReference type="GO" id="GO:0016787">
    <property type="term" value="F:hydrolase activity"/>
    <property type="evidence" value="ECO:0007669"/>
    <property type="project" value="UniProtKB-KW"/>
</dbReference>
<dbReference type="PANTHER" id="PTHR43046:SF15">
    <property type="entry name" value="MUTT_NUDIX FAMILY PROTEIN"/>
    <property type="match status" value="1"/>
</dbReference>
<dbReference type="PRINTS" id="PR00502">
    <property type="entry name" value="NUDIXFAMILY"/>
</dbReference>
<evidence type="ECO:0000256" key="1">
    <source>
        <dbReference type="ARBA" id="ARBA00001946"/>
    </source>
</evidence>
<dbReference type="SUPFAM" id="SSF55811">
    <property type="entry name" value="Nudix"/>
    <property type="match status" value="1"/>
</dbReference>
<evidence type="ECO:0000259" key="3">
    <source>
        <dbReference type="PROSITE" id="PS51462"/>
    </source>
</evidence>
<organism evidence="4 5">
    <name type="scientific">Candidatus Falkowbacteria bacterium CG10_big_fil_rev_8_21_14_0_10_39_11</name>
    <dbReference type="NCBI Taxonomy" id="1974565"/>
    <lineage>
        <taxon>Bacteria</taxon>
        <taxon>Candidatus Falkowiibacteriota</taxon>
    </lineage>
</organism>
<dbReference type="Proteomes" id="UP000229901">
    <property type="component" value="Unassembled WGS sequence"/>
</dbReference>
<dbReference type="Pfam" id="PF00293">
    <property type="entry name" value="NUDIX"/>
    <property type="match status" value="1"/>
</dbReference>
<dbReference type="PANTHER" id="PTHR43046">
    <property type="entry name" value="GDP-MANNOSE MANNOSYL HYDROLASE"/>
    <property type="match status" value="1"/>
</dbReference>
<evidence type="ECO:0000256" key="2">
    <source>
        <dbReference type="ARBA" id="ARBA00022801"/>
    </source>
</evidence>
<dbReference type="Gene3D" id="3.90.79.10">
    <property type="entry name" value="Nucleoside Triphosphate Pyrophosphohydrolase"/>
    <property type="match status" value="1"/>
</dbReference>
<evidence type="ECO:0000313" key="4">
    <source>
        <dbReference type="EMBL" id="PIR93675.1"/>
    </source>
</evidence>
<sequence length="168" mass="19143">MTLLATITDKDFGGDIKKSENFNKRQAARAIIFDENGEIAIIYVSLYKHHSLPGGKVEDGEDLEAALKRECLEEAGCKVEIETEIGQIQELRNEEELDQMSHCYLARVKGDRKAPKFSESEKEYGFSLRFLPLEDALEKIKADKPESYSGKFIQKRDLTFIQTVADMF</sequence>
<dbReference type="InterPro" id="IPR020476">
    <property type="entry name" value="Nudix_hydrolase"/>
</dbReference>
<dbReference type="EMBL" id="PFAP01000045">
    <property type="protein sequence ID" value="PIR93675.1"/>
    <property type="molecule type" value="Genomic_DNA"/>
</dbReference>
<comment type="cofactor">
    <cofactor evidence="1">
        <name>Mg(2+)</name>
        <dbReference type="ChEBI" id="CHEBI:18420"/>
    </cofactor>
</comment>
<comment type="caution">
    <text evidence="4">The sequence shown here is derived from an EMBL/GenBank/DDBJ whole genome shotgun (WGS) entry which is preliminary data.</text>
</comment>
<reference evidence="5" key="1">
    <citation type="submission" date="2017-09" db="EMBL/GenBank/DDBJ databases">
        <title>Depth-based differentiation of microbial function through sediment-hosted aquifers and enrichment of novel symbionts in the deep terrestrial subsurface.</title>
        <authorList>
            <person name="Probst A.J."/>
            <person name="Ladd B."/>
            <person name="Jarett J.K."/>
            <person name="Geller-Mcgrath D.E."/>
            <person name="Sieber C.M.K."/>
            <person name="Emerson J.B."/>
            <person name="Anantharaman K."/>
            <person name="Thomas B.C."/>
            <person name="Malmstrom R."/>
            <person name="Stieglmeier M."/>
            <person name="Klingl A."/>
            <person name="Woyke T."/>
            <person name="Ryan C.M."/>
            <person name="Banfield J.F."/>
        </authorList>
    </citation>
    <scope>NUCLEOTIDE SEQUENCE [LARGE SCALE GENOMIC DNA]</scope>
</reference>
<evidence type="ECO:0000313" key="5">
    <source>
        <dbReference type="Proteomes" id="UP000229901"/>
    </source>
</evidence>
<name>A0A2H0V3N2_9BACT</name>
<keyword evidence="2" id="KW-0378">Hydrolase</keyword>
<dbReference type="CDD" id="cd02883">
    <property type="entry name" value="NUDIX_Hydrolase"/>
    <property type="match status" value="1"/>
</dbReference>
<protein>
    <submittedName>
        <fullName evidence="4">ADP-ribose pyrophosphatase</fullName>
    </submittedName>
</protein>
<dbReference type="AlphaFoldDB" id="A0A2H0V3N2"/>
<gene>
    <name evidence="4" type="ORF">COT97_05380</name>
</gene>
<feature type="domain" description="Nudix hydrolase" evidence="3">
    <location>
        <begin position="23"/>
        <end position="153"/>
    </location>
</feature>
<dbReference type="PROSITE" id="PS51462">
    <property type="entry name" value="NUDIX"/>
    <property type="match status" value="1"/>
</dbReference>
<dbReference type="InterPro" id="IPR000086">
    <property type="entry name" value="NUDIX_hydrolase_dom"/>
</dbReference>
<accession>A0A2H0V3N2</accession>